<organism evidence="1 2">
    <name type="scientific">Clostridium cavendishii DSM 21758</name>
    <dbReference type="NCBI Taxonomy" id="1121302"/>
    <lineage>
        <taxon>Bacteria</taxon>
        <taxon>Bacillati</taxon>
        <taxon>Bacillota</taxon>
        <taxon>Clostridia</taxon>
        <taxon>Eubacteriales</taxon>
        <taxon>Clostridiaceae</taxon>
        <taxon>Clostridium</taxon>
    </lineage>
</organism>
<keyword evidence="2" id="KW-1185">Reference proteome</keyword>
<dbReference type="PANTHER" id="PTHR37816">
    <property type="entry name" value="YALI0E33011P"/>
    <property type="match status" value="1"/>
</dbReference>
<dbReference type="GO" id="GO:0016301">
    <property type="term" value="F:kinase activity"/>
    <property type="evidence" value="ECO:0007669"/>
    <property type="project" value="UniProtKB-KW"/>
</dbReference>
<dbReference type="Gene3D" id="3.40.50.300">
    <property type="entry name" value="P-loop containing nucleotide triphosphate hydrolases"/>
    <property type="match status" value="1"/>
</dbReference>
<proteinExistence type="predicted"/>
<sequence length="165" mass="19594">MDKAFKVYIIGSVASGKTTLAKKISESSGIPYYELDNVIWKKHEDGDIKRTAEERDEIFNNIVNKDSWIIEDVCRSCFKDGLKKADLIIVLDIPAFYRKKNILLRWIKQNLGLEKSDYKPTIKMLRLMYKWCNEYDDKKDQFMKKIDPYMDKVKIMKTYPKYDII</sequence>
<evidence type="ECO:0000313" key="1">
    <source>
        <dbReference type="EMBL" id="SHK29570.1"/>
    </source>
</evidence>
<name>A0A1M6RAX7_9CLOT</name>
<dbReference type="AlphaFoldDB" id="A0A1M6RAX7"/>
<dbReference type="PANTHER" id="PTHR37816:SF2">
    <property type="entry name" value="DNA TOPOLOGY MODULATION PROTEIN FLAR-RELATED PROTEIN"/>
    <property type="match status" value="1"/>
</dbReference>
<dbReference type="OrthoDB" id="1201990at2"/>
<reference evidence="1 2" key="1">
    <citation type="submission" date="2016-11" db="EMBL/GenBank/DDBJ databases">
        <authorList>
            <person name="Jaros S."/>
            <person name="Januszkiewicz K."/>
            <person name="Wedrychowicz H."/>
        </authorList>
    </citation>
    <scope>NUCLEOTIDE SEQUENCE [LARGE SCALE GENOMIC DNA]</scope>
    <source>
        <strain evidence="1 2">DSM 21758</strain>
    </source>
</reference>
<dbReference type="Proteomes" id="UP000184310">
    <property type="component" value="Unassembled WGS sequence"/>
</dbReference>
<accession>A0A1M6RAX7</accession>
<dbReference type="InterPro" id="IPR027417">
    <property type="entry name" value="P-loop_NTPase"/>
</dbReference>
<dbReference type="SUPFAM" id="SSF52540">
    <property type="entry name" value="P-loop containing nucleoside triphosphate hydrolases"/>
    <property type="match status" value="1"/>
</dbReference>
<gene>
    <name evidence="1" type="ORF">SAMN02745163_03590</name>
</gene>
<dbReference type="RefSeq" id="WP_072991138.1">
    <property type="nucleotide sequence ID" value="NZ_FQZB01000015.1"/>
</dbReference>
<dbReference type="EMBL" id="FQZB01000015">
    <property type="protein sequence ID" value="SHK29570.1"/>
    <property type="molecule type" value="Genomic_DNA"/>
</dbReference>
<keyword evidence="1" id="KW-0808">Transferase</keyword>
<dbReference type="InterPro" id="IPR052922">
    <property type="entry name" value="Cytidylate_Kinase-2"/>
</dbReference>
<evidence type="ECO:0000313" key="2">
    <source>
        <dbReference type="Proteomes" id="UP000184310"/>
    </source>
</evidence>
<protein>
    <submittedName>
        <fullName evidence="1">Adenylate kinase</fullName>
    </submittedName>
</protein>
<dbReference type="STRING" id="1121302.SAMN02745163_03590"/>
<keyword evidence="1" id="KW-0418">Kinase</keyword>